<evidence type="ECO:0000259" key="6">
    <source>
        <dbReference type="Pfam" id="PF01212"/>
    </source>
</evidence>
<dbReference type="PANTHER" id="PTHR48097:SF9">
    <property type="entry name" value="L-THREONINE ALDOLASE"/>
    <property type="match status" value="1"/>
</dbReference>
<dbReference type="InterPro" id="IPR001597">
    <property type="entry name" value="ArAA_b-elim_lyase/Thr_aldolase"/>
</dbReference>
<keyword evidence="3" id="KW-0663">Pyridoxal phosphate</keyword>
<dbReference type="STRING" id="7398.A0A1A9Z2B5"/>
<dbReference type="FunFam" id="3.40.640.10:FF:000030">
    <property type="entry name" value="Low-specificity L-threonine aldolase"/>
    <property type="match status" value="1"/>
</dbReference>
<sequence length="350" mass="38608">MKSFKIDLFSDTNFGPSLEMRKAMYQAEVGNEVAGEDPTVNLLIEKVCDYLGKEAGVFMPSGTMCNGVAYRTWCLRPGDRIFFDRYAHAANLAAGLPCGLVSATPIGIECDKGIFSAEQLQLAIGERKGYNIPEGRIVSIEQTTNLGGGAIWPISSLFAIQQVAKKYKMVVHMDGARLFNAVVATMISAHEFCRYTDSVWVDFSKGLGAPMGAVLCGSKDFIDTAWYYKFQQGGAMHQAGILAAGCLYAMENQIERLIDDHDNARLLAKLLKDNPYIQINPEDIETNIVIFQVNNISLTAYKLVNFLESQGIRLLALNDKTIRAIVHQGISQDDIYSVSKVIKLLLKDPL</sequence>
<dbReference type="InterPro" id="IPR015424">
    <property type="entry name" value="PyrdxlP-dep_Trfase"/>
</dbReference>
<reference evidence="7" key="2">
    <citation type="submission" date="2020-05" db="UniProtKB">
        <authorList>
            <consortium name="EnsemblMetazoa"/>
        </authorList>
    </citation>
    <scope>IDENTIFICATION</scope>
    <source>
        <strain evidence="7">IAEA</strain>
    </source>
</reference>
<dbReference type="GO" id="GO:0006567">
    <property type="term" value="P:L-threonine catabolic process"/>
    <property type="evidence" value="ECO:0007669"/>
    <property type="project" value="TreeGrafter"/>
</dbReference>
<dbReference type="Gene3D" id="3.40.640.10">
    <property type="entry name" value="Type I PLP-dependent aspartate aminotransferase-like (Major domain)"/>
    <property type="match status" value="1"/>
</dbReference>
<evidence type="ECO:0000313" key="8">
    <source>
        <dbReference type="Proteomes" id="UP000092445"/>
    </source>
</evidence>
<dbReference type="AlphaFoldDB" id="A0A1A9Z2B5"/>
<evidence type="ECO:0000313" key="7">
    <source>
        <dbReference type="EnsemblMetazoa" id="GPAI001582-PA"/>
    </source>
</evidence>
<dbReference type="InterPro" id="IPR015422">
    <property type="entry name" value="PyrdxlP-dep_Trfase_small"/>
</dbReference>
<feature type="modified residue" description="N6-(pyridoxal phosphate)lysine" evidence="5">
    <location>
        <position position="205"/>
    </location>
</feature>
<accession>A0A1A9Z2B5</accession>
<dbReference type="InterPro" id="IPR023603">
    <property type="entry name" value="Low_specificity_L-TA-like"/>
</dbReference>
<dbReference type="NCBIfam" id="NF041359">
    <property type="entry name" value="GntG_guanitoxin"/>
    <property type="match status" value="1"/>
</dbReference>
<dbReference type="EnsemblMetazoa" id="GPAI001582-RA">
    <property type="protein sequence ID" value="GPAI001582-PA"/>
    <property type="gene ID" value="GPAI001582"/>
</dbReference>
<evidence type="ECO:0000256" key="2">
    <source>
        <dbReference type="ARBA" id="ARBA00006966"/>
    </source>
</evidence>
<organism evidence="7 8">
    <name type="scientific">Glossina pallidipes</name>
    <name type="common">Tsetse fly</name>
    <dbReference type="NCBI Taxonomy" id="7398"/>
    <lineage>
        <taxon>Eukaryota</taxon>
        <taxon>Metazoa</taxon>
        <taxon>Ecdysozoa</taxon>
        <taxon>Arthropoda</taxon>
        <taxon>Hexapoda</taxon>
        <taxon>Insecta</taxon>
        <taxon>Pterygota</taxon>
        <taxon>Neoptera</taxon>
        <taxon>Endopterygota</taxon>
        <taxon>Diptera</taxon>
        <taxon>Brachycera</taxon>
        <taxon>Muscomorpha</taxon>
        <taxon>Hippoboscoidea</taxon>
        <taxon>Glossinidae</taxon>
        <taxon>Glossina</taxon>
    </lineage>
</organism>
<comment type="similarity">
    <text evidence="2">Belongs to the threonine aldolase family.</text>
</comment>
<comment type="cofactor">
    <cofactor evidence="1">
        <name>pyridoxal 5'-phosphate</name>
        <dbReference type="ChEBI" id="CHEBI:597326"/>
    </cofactor>
</comment>
<dbReference type="InterPro" id="IPR015421">
    <property type="entry name" value="PyrdxlP-dep_Trfase_major"/>
</dbReference>
<feature type="domain" description="Aromatic amino acid beta-eliminating lyase/threonine aldolase" evidence="6">
    <location>
        <begin position="7"/>
        <end position="292"/>
    </location>
</feature>
<dbReference type="Pfam" id="PF01212">
    <property type="entry name" value="Beta_elim_lyase"/>
    <property type="match status" value="1"/>
</dbReference>
<evidence type="ECO:0000256" key="3">
    <source>
        <dbReference type="ARBA" id="ARBA00022898"/>
    </source>
</evidence>
<dbReference type="PIRSF" id="PIRSF017617">
    <property type="entry name" value="Thr_aldolase"/>
    <property type="match status" value="1"/>
</dbReference>
<reference evidence="8" key="1">
    <citation type="submission" date="2014-03" db="EMBL/GenBank/DDBJ databases">
        <authorList>
            <person name="Aksoy S."/>
            <person name="Warren W."/>
            <person name="Wilson R.K."/>
        </authorList>
    </citation>
    <scope>NUCLEOTIDE SEQUENCE [LARGE SCALE GENOMIC DNA]</scope>
    <source>
        <strain evidence="8">IAEA</strain>
    </source>
</reference>
<dbReference type="GO" id="GO:0006545">
    <property type="term" value="P:glycine biosynthetic process"/>
    <property type="evidence" value="ECO:0007669"/>
    <property type="project" value="TreeGrafter"/>
</dbReference>
<dbReference type="FunFam" id="3.90.1150.10:FF:000041">
    <property type="entry name" value="Low-specificity L-threonine aldolase"/>
    <property type="match status" value="1"/>
</dbReference>
<name>A0A1A9Z2B5_GLOPL</name>
<keyword evidence="4" id="KW-0456">Lyase</keyword>
<dbReference type="SUPFAM" id="SSF53383">
    <property type="entry name" value="PLP-dependent transferases"/>
    <property type="match status" value="1"/>
</dbReference>
<dbReference type="Proteomes" id="UP000092445">
    <property type="component" value="Unassembled WGS sequence"/>
</dbReference>
<dbReference type="Gene3D" id="3.90.1150.10">
    <property type="entry name" value="Aspartate Aminotransferase, domain 1"/>
    <property type="match status" value="1"/>
</dbReference>
<keyword evidence="8" id="KW-1185">Reference proteome</keyword>
<dbReference type="PANTHER" id="PTHR48097">
    <property type="entry name" value="L-THREONINE ALDOLASE-RELATED"/>
    <property type="match status" value="1"/>
</dbReference>
<evidence type="ECO:0000256" key="5">
    <source>
        <dbReference type="PIRSR" id="PIRSR017617-1"/>
    </source>
</evidence>
<dbReference type="VEuPathDB" id="VectorBase:GPAI001582"/>
<evidence type="ECO:0000256" key="4">
    <source>
        <dbReference type="ARBA" id="ARBA00023239"/>
    </source>
</evidence>
<protein>
    <recommendedName>
        <fullName evidence="6">Aromatic amino acid beta-eliminating lyase/threonine aldolase domain-containing protein</fullName>
    </recommendedName>
</protein>
<evidence type="ECO:0000256" key="1">
    <source>
        <dbReference type="ARBA" id="ARBA00001933"/>
    </source>
</evidence>
<dbReference type="GO" id="GO:0005829">
    <property type="term" value="C:cytosol"/>
    <property type="evidence" value="ECO:0007669"/>
    <property type="project" value="TreeGrafter"/>
</dbReference>
<dbReference type="GO" id="GO:0008732">
    <property type="term" value="F:L-allo-threonine aldolase activity"/>
    <property type="evidence" value="ECO:0007669"/>
    <property type="project" value="TreeGrafter"/>
</dbReference>
<proteinExistence type="inferred from homology"/>